<proteinExistence type="predicted"/>
<dbReference type="Proteomes" id="UP000006684">
    <property type="component" value="Segment"/>
</dbReference>
<sequence length="57" mass="6570">MGNPELVLMRSRAAVECNADAVQAELKAMYCRKAWRVGMSLDGYCQRFGIEKTWERE</sequence>
<organism evidence="1 2">
    <name type="scientific">Pantoea phage LIMElight</name>
    <dbReference type="NCBI Taxonomy" id="881915"/>
    <lineage>
        <taxon>Viruses</taxon>
        <taxon>Duplodnaviria</taxon>
        <taxon>Heunggongvirae</taxon>
        <taxon>Uroviricota</taxon>
        <taxon>Caudoviricetes</taxon>
        <taxon>Autographivirales</taxon>
        <taxon>Autoscriptoviridae</taxon>
        <taxon>Slopekvirinae</taxon>
        <taxon>Limelightvirus</taxon>
        <taxon>Limelightvirus limelight</taxon>
    </lineage>
</organism>
<accession>E1Y3W6</accession>
<reference evidence="2" key="1">
    <citation type="journal article" date="2011" name="Appl. Environ. Microbiol.">
        <title>Bacteriophages LIMElight and LIMEzero of Pantoea agglomerans, belonging to the "phiKMV-like viruses".</title>
        <authorList>
            <person name="Adriaenssens E.M."/>
            <person name="Ceyssens P.J."/>
            <person name="Dunon V."/>
            <person name="Ackermann H.W."/>
            <person name="Van Vaerenbergh J."/>
            <person name="Maes M."/>
            <person name="De Proft M."/>
            <person name="Lavigne R."/>
        </authorList>
    </citation>
    <scope>NUCLEOTIDE SEQUENCE [LARGE SCALE GENOMIC DNA]</scope>
</reference>
<evidence type="ECO:0000313" key="1">
    <source>
        <dbReference type="EMBL" id="CBW54775.1"/>
    </source>
</evidence>
<dbReference type="GeneID" id="14006740"/>
<dbReference type="RefSeq" id="YP_007002870.1">
    <property type="nucleotide sequence ID" value="NC_019454.1"/>
</dbReference>
<dbReference type="EMBL" id="FR687252">
    <property type="protein sequence ID" value="CBW54775.1"/>
    <property type="molecule type" value="Genomic_DNA"/>
</dbReference>
<protein>
    <submittedName>
        <fullName evidence="1">Uncharacterized protein</fullName>
    </submittedName>
</protein>
<evidence type="ECO:0000313" key="2">
    <source>
        <dbReference type="Proteomes" id="UP000006684"/>
    </source>
</evidence>
<keyword evidence="2" id="KW-1185">Reference proteome</keyword>
<name>E1Y3W6_9CAUD</name>
<dbReference type="InterPro" id="IPR055691">
    <property type="entry name" value="DUF7267"/>
</dbReference>
<dbReference type="Pfam" id="PF23929">
    <property type="entry name" value="DUF7267"/>
    <property type="match status" value="1"/>
</dbReference>
<dbReference type="OrthoDB" id="28240at10239"/>
<dbReference type="KEGG" id="vg:14006740"/>